<dbReference type="OrthoDB" id="3720724at2"/>
<dbReference type="RefSeq" id="WP_141918645.1">
    <property type="nucleotide sequence ID" value="NZ_BAAAYS010000006.1"/>
</dbReference>
<protein>
    <recommendedName>
        <fullName evidence="1">DNA mimic protein DMP19 C-terminal domain-containing protein</fullName>
    </recommendedName>
</protein>
<reference evidence="2 3" key="1">
    <citation type="submission" date="2019-06" db="EMBL/GenBank/DDBJ databases">
        <title>Sequencing the genomes of 1000 actinobacteria strains.</title>
        <authorList>
            <person name="Klenk H.-P."/>
        </authorList>
    </citation>
    <scope>NUCLEOTIDE SEQUENCE [LARGE SCALE GENOMIC DNA]</scope>
    <source>
        <strain evidence="2 3">DSM 18031</strain>
    </source>
</reference>
<dbReference type="InterPro" id="IPR025402">
    <property type="entry name" value="DMP19_C"/>
</dbReference>
<evidence type="ECO:0000259" key="1">
    <source>
        <dbReference type="Pfam" id="PF14300"/>
    </source>
</evidence>
<gene>
    <name evidence="2" type="ORF">FB466_2500</name>
</gene>
<comment type="caution">
    <text evidence="2">The sequence shown here is derived from an EMBL/GenBank/DDBJ whole genome shotgun (WGS) entry which is preliminary data.</text>
</comment>
<accession>A0A543HTF2</accession>
<evidence type="ECO:0000313" key="3">
    <source>
        <dbReference type="Proteomes" id="UP000318331"/>
    </source>
</evidence>
<proteinExistence type="predicted"/>
<dbReference type="AlphaFoldDB" id="A0A543HTF2"/>
<evidence type="ECO:0000313" key="2">
    <source>
        <dbReference type="EMBL" id="TQM61544.1"/>
    </source>
</evidence>
<dbReference type="Pfam" id="PF14300">
    <property type="entry name" value="DMP19"/>
    <property type="match status" value="1"/>
</dbReference>
<dbReference type="EMBL" id="VFPN01000003">
    <property type="protein sequence ID" value="TQM61544.1"/>
    <property type="molecule type" value="Genomic_DNA"/>
</dbReference>
<keyword evidence="3" id="KW-1185">Reference proteome</keyword>
<sequence length="175" mass="19125">MSLSPESIVVSHQSLSEGDAALVASLLTTVNTLMQAGRTPGDIPGDALHGYYVDYYRAEMVSAGSIEFLHRAGRHPAVAEVVQNGLVAMSADSHAELCARIVTRWNELPLKAQRAVLRQPVFGANPARNEFRAFDEEFVALSAELDLIEANARWLRSHPFLVPLKAAELAEYLRG</sequence>
<feature type="domain" description="DNA mimic protein DMP19 C-terminal" evidence="1">
    <location>
        <begin position="42"/>
        <end position="158"/>
    </location>
</feature>
<organism evidence="2 3">
    <name type="scientific">Klugiella xanthotipulae</name>
    <dbReference type="NCBI Taxonomy" id="244735"/>
    <lineage>
        <taxon>Bacteria</taxon>
        <taxon>Bacillati</taxon>
        <taxon>Actinomycetota</taxon>
        <taxon>Actinomycetes</taxon>
        <taxon>Micrococcales</taxon>
        <taxon>Microbacteriaceae</taxon>
        <taxon>Klugiella</taxon>
    </lineage>
</organism>
<dbReference type="Proteomes" id="UP000318331">
    <property type="component" value="Unassembled WGS sequence"/>
</dbReference>
<name>A0A543HTF2_9MICO</name>